<dbReference type="PRINTS" id="PR00070">
    <property type="entry name" value="DHFR"/>
</dbReference>
<organism evidence="11 12">
    <name type="scientific">Paragemmobacter kunshanensis</name>
    <dbReference type="NCBI Taxonomy" id="2583234"/>
    <lineage>
        <taxon>Bacteria</taxon>
        <taxon>Pseudomonadati</taxon>
        <taxon>Pseudomonadota</taxon>
        <taxon>Alphaproteobacteria</taxon>
        <taxon>Rhodobacterales</taxon>
        <taxon>Paracoccaceae</taxon>
        <taxon>Paragemmobacter</taxon>
    </lineage>
</organism>
<dbReference type="InterPro" id="IPR001796">
    <property type="entry name" value="DHFR_dom"/>
</dbReference>
<dbReference type="GO" id="GO:0004146">
    <property type="term" value="F:dihydrofolate reductase activity"/>
    <property type="evidence" value="ECO:0007669"/>
    <property type="project" value="UniProtKB-EC"/>
</dbReference>
<dbReference type="GO" id="GO:0046452">
    <property type="term" value="P:dihydrofolate metabolic process"/>
    <property type="evidence" value="ECO:0007669"/>
    <property type="project" value="TreeGrafter"/>
</dbReference>
<dbReference type="GO" id="GO:0046655">
    <property type="term" value="P:folic acid metabolic process"/>
    <property type="evidence" value="ECO:0007669"/>
    <property type="project" value="TreeGrafter"/>
</dbReference>
<dbReference type="Gene3D" id="3.40.430.10">
    <property type="entry name" value="Dihydrofolate Reductase, subunit A"/>
    <property type="match status" value="1"/>
</dbReference>
<keyword evidence="5 8" id="KW-0521">NADP</keyword>
<comment type="similarity">
    <text evidence="2 8 9">Belongs to the dihydrofolate reductase family.</text>
</comment>
<dbReference type="PROSITE" id="PS51330">
    <property type="entry name" value="DHFR_2"/>
    <property type="match status" value="1"/>
</dbReference>
<dbReference type="InterPro" id="IPR024072">
    <property type="entry name" value="DHFR-like_dom_sf"/>
</dbReference>
<comment type="caution">
    <text evidence="11">The sequence shown here is derived from an EMBL/GenBank/DDBJ whole genome shotgun (WGS) entry which is preliminary data.</text>
</comment>
<dbReference type="PANTHER" id="PTHR48069:SF3">
    <property type="entry name" value="DIHYDROFOLATE REDUCTASE"/>
    <property type="match status" value="1"/>
</dbReference>
<evidence type="ECO:0000256" key="9">
    <source>
        <dbReference type="RuleBase" id="RU004474"/>
    </source>
</evidence>
<comment type="pathway">
    <text evidence="1 8">Cofactor biosynthesis; tetrahydrofolate biosynthesis; 5,6,7,8-tetrahydrofolate from 7,8-dihydrofolate: step 1/1.</text>
</comment>
<dbReference type="Proteomes" id="UP000474758">
    <property type="component" value="Unassembled WGS sequence"/>
</dbReference>
<dbReference type="CDD" id="cd00209">
    <property type="entry name" value="DHFR"/>
    <property type="match status" value="1"/>
</dbReference>
<reference evidence="11 12" key="1">
    <citation type="submission" date="2020-02" db="EMBL/GenBank/DDBJ databases">
        <title>Rhodobacter translucens sp. nov., a novel bacterium isolated from activated sludge.</title>
        <authorList>
            <person name="Liu J."/>
        </authorList>
    </citation>
    <scope>NUCLEOTIDE SEQUENCE [LARGE SCALE GENOMIC DNA]</scope>
    <source>
        <strain evidence="11 12">HX-7-19</strain>
    </source>
</reference>
<comment type="catalytic activity">
    <reaction evidence="8">
        <text>(6S)-5,6,7,8-tetrahydrofolate + NADP(+) = 7,8-dihydrofolate + NADPH + H(+)</text>
        <dbReference type="Rhea" id="RHEA:15009"/>
        <dbReference type="ChEBI" id="CHEBI:15378"/>
        <dbReference type="ChEBI" id="CHEBI:57451"/>
        <dbReference type="ChEBI" id="CHEBI:57453"/>
        <dbReference type="ChEBI" id="CHEBI:57783"/>
        <dbReference type="ChEBI" id="CHEBI:58349"/>
        <dbReference type="EC" id="1.5.1.3"/>
    </reaction>
</comment>
<evidence type="ECO:0000313" key="12">
    <source>
        <dbReference type="Proteomes" id="UP000474758"/>
    </source>
</evidence>
<evidence type="ECO:0000313" key="11">
    <source>
        <dbReference type="EMBL" id="NGQ89774.1"/>
    </source>
</evidence>
<dbReference type="PROSITE" id="PS00075">
    <property type="entry name" value="DHFR_1"/>
    <property type="match status" value="1"/>
</dbReference>
<keyword evidence="12" id="KW-1185">Reference proteome</keyword>
<dbReference type="RefSeq" id="WP_165046882.1">
    <property type="nucleotide sequence ID" value="NZ_JAALFE010000002.1"/>
</dbReference>
<keyword evidence="6 8" id="KW-0560">Oxidoreductase</keyword>
<proteinExistence type="inferred from homology"/>
<dbReference type="SUPFAM" id="SSF53597">
    <property type="entry name" value="Dihydrofolate reductase-like"/>
    <property type="match status" value="1"/>
</dbReference>
<dbReference type="AlphaFoldDB" id="A0A6M1TX07"/>
<dbReference type="PANTHER" id="PTHR48069">
    <property type="entry name" value="DIHYDROFOLATE REDUCTASE"/>
    <property type="match status" value="1"/>
</dbReference>
<dbReference type="GO" id="GO:0006730">
    <property type="term" value="P:one-carbon metabolic process"/>
    <property type="evidence" value="ECO:0007669"/>
    <property type="project" value="UniProtKB-KW"/>
</dbReference>
<dbReference type="EC" id="1.5.1.3" evidence="3 8"/>
<evidence type="ECO:0000256" key="3">
    <source>
        <dbReference type="ARBA" id="ARBA00012856"/>
    </source>
</evidence>
<dbReference type="InterPro" id="IPR017925">
    <property type="entry name" value="DHFR_CS"/>
</dbReference>
<evidence type="ECO:0000256" key="4">
    <source>
        <dbReference type="ARBA" id="ARBA00022563"/>
    </source>
</evidence>
<evidence type="ECO:0000256" key="5">
    <source>
        <dbReference type="ARBA" id="ARBA00022857"/>
    </source>
</evidence>
<feature type="domain" description="DHFR" evidence="10">
    <location>
        <begin position="1"/>
        <end position="157"/>
    </location>
</feature>
<evidence type="ECO:0000256" key="8">
    <source>
        <dbReference type="PIRNR" id="PIRNR000194"/>
    </source>
</evidence>
<evidence type="ECO:0000256" key="7">
    <source>
        <dbReference type="ARBA" id="ARBA00025067"/>
    </source>
</evidence>
<sequence>MITLIVARARNGAIGKGNTIPWHAPEDLAAFQRETTGGAVIMGRRTWESLPFKPLKNRLNIVVSRDASVWETVAPTPQAAVAMAAEAGYARIYGIGGQAIYDALLPLAHRLLVTEVDMEVEGADTFFPAFDEGAWRVIWERRLREDGPGCVVREWVR</sequence>
<evidence type="ECO:0000259" key="10">
    <source>
        <dbReference type="PROSITE" id="PS51330"/>
    </source>
</evidence>
<dbReference type="GO" id="GO:0050661">
    <property type="term" value="F:NADP binding"/>
    <property type="evidence" value="ECO:0007669"/>
    <property type="project" value="InterPro"/>
</dbReference>
<comment type="function">
    <text evidence="7 8">Key enzyme in folate metabolism. Catalyzes an essential reaction for de novo glycine and purine synthesis, and for DNA precursor synthesis.</text>
</comment>
<dbReference type="GO" id="GO:0046654">
    <property type="term" value="P:tetrahydrofolate biosynthetic process"/>
    <property type="evidence" value="ECO:0007669"/>
    <property type="project" value="UniProtKB-UniPathway"/>
</dbReference>
<gene>
    <name evidence="11" type="ORF">G5V65_02615</name>
</gene>
<evidence type="ECO:0000256" key="1">
    <source>
        <dbReference type="ARBA" id="ARBA00004903"/>
    </source>
</evidence>
<name>A0A6M1TX07_9RHOB</name>
<accession>A0A6M1TX07</accession>
<dbReference type="Pfam" id="PF00186">
    <property type="entry name" value="DHFR_1"/>
    <property type="match status" value="1"/>
</dbReference>
<dbReference type="EMBL" id="JAALFE010000002">
    <property type="protein sequence ID" value="NGQ89774.1"/>
    <property type="molecule type" value="Genomic_DNA"/>
</dbReference>
<protein>
    <recommendedName>
        <fullName evidence="3 8">Dihydrofolate reductase</fullName>
        <ecNumber evidence="3 8">1.5.1.3</ecNumber>
    </recommendedName>
</protein>
<dbReference type="InterPro" id="IPR012259">
    <property type="entry name" value="DHFR"/>
</dbReference>
<dbReference type="PIRSF" id="PIRSF000194">
    <property type="entry name" value="DHFR"/>
    <property type="match status" value="1"/>
</dbReference>
<dbReference type="UniPathway" id="UPA00077">
    <property type="reaction ID" value="UER00158"/>
</dbReference>
<evidence type="ECO:0000256" key="6">
    <source>
        <dbReference type="ARBA" id="ARBA00023002"/>
    </source>
</evidence>
<evidence type="ECO:0000256" key="2">
    <source>
        <dbReference type="ARBA" id="ARBA00009539"/>
    </source>
</evidence>
<keyword evidence="4 8" id="KW-0554">One-carbon metabolism</keyword>